<dbReference type="Proteomes" id="UP000229112">
    <property type="component" value="Unassembled WGS sequence"/>
</dbReference>
<proteinExistence type="predicted"/>
<feature type="transmembrane region" description="Helical" evidence="1">
    <location>
        <begin position="45"/>
        <end position="72"/>
    </location>
</feature>
<dbReference type="InterPro" id="IPR043993">
    <property type="entry name" value="T4SS_pilin"/>
</dbReference>
<dbReference type="AlphaFoldDB" id="A0A2M6WKR2"/>
<accession>A0A2M6WKR2</accession>
<comment type="caution">
    <text evidence="3">The sequence shown here is derived from an EMBL/GenBank/DDBJ whole genome shotgun (WGS) entry which is preliminary data.</text>
</comment>
<protein>
    <submittedName>
        <fullName evidence="3">Uncharacterized protein</fullName>
    </submittedName>
</protein>
<feature type="chain" id="PRO_5014779353" evidence="2">
    <location>
        <begin position="22"/>
        <end position="119"/>
    </location>
</feature>
<sequence>MNKLKSIVYTALAFAPVVALAQSINIPASEVPQGITSFGGFLDVFATLISWIFTLLLVIAVIMILYAAFLYLTGGGNDDKIKKAHSTIIYAVIAIAVAFLAQGISFVVAELLRSGGAGT</sequence>
<organism evidence="3 4">
    <name type="scientific">Candidatus Harrisonbacteria bacterium CG10_big_fil_rev_8_21_14_0_10_38_8</name>
    <dbReference type="NCBI Taxonomy" id="1974582"/>
    <lineage>
        <taxon>Bacteria</taxon>
        <taxon>Candidatus Harrisoniibacteriota</taxon>
    </lineage>
</organism>
<keyword evidence="2" id="KW-0732">Signal</keyword>
<dbReference type="EMBL" id="PFAY01000002">
    <property type="protein sequence ID" value="PIT93370.1"/>
    <property type="molecule type" value="Genomic_DNA"/>
</dbReference>
<evidence type="ECO:0000313" key="4">
    <source>
        <dbReference type="Proteomes" id="UP000229112"/>
    </source>
</evidence>
<evidence type="ECO:0000313" key="3">
    <source>
        <dbReference type="EMBL" id="PIT93370.1"/>
    </source>
</evidence>
<reference evidence="4" key="1">
    <citation type="submission" date="2017-09" db="EMBL/GenBank/DDBJ databases">
        <title>Depth-based differentiation of microbial function through sediment-hosted aquifers and enrichment of novel symbionts in the deep terrestrial subsurface.</title>
        <authorList>
            <person name="Probst A.J."/>
            <person name="Ladd B."/>
            <person name="Jarett J.K."/>
            <person name="Geller-Mcgrath D.E."/>
            <person name="Sieber C.M.K."/>
            <person name="Emerson J.B."/>
            <person name="Anantharaman K."/>
            <person name="Thomas B.C."/>
            <person name="Malmstrom R."/>
            <person name="Stieglmeier M."/>
            <person name="Klingl A."/>
            <person name="Woyke T."/>
            <person name="Ryan C.M."/>
            <person name="Banfield J.F."/>
        </authorList>
    </citation>
    <scope>NUCLEOTIDE SEQUENCE [LARGE SCALE GENOMIC DNA]</scope>
</reference>
<dbReference type="Pfam" id="PF18895">
    <property type="entry name" value="T4SS_pilin"/>
    <property type="match status" value="1"/>
</dbReference>
<keyword evidence="1" id="KW-0472">Membrane</keyword>
<keyword evidence="1" id="KW-1133">Transmembrane helix</keyword>
<name>A0A2M6WKR2_9BACT</name>
<gene>
    <name evidence="3" type="ORF">COU06_00155</name>
</gene>
<evidence type="ECO:0000256" key="2">
    <source>
        <dbReference type="SAM" id="SignalP"/>
    </source>
</evidence>
<keyword evidence="1" id="KW-0812">Transmembrane</keyword>
<feature type="signal peptide" evidence="2">
    <location>
        <begin position="1"/>
        <end position="21"/>
    </location>
</feature>
<feature type="transmembrane region" description="Helical" evidence="1">
    <location>
        <begin position="84"/>
        <end position="109"/>
    </location>
</feature>
<evidence type="ECO:0000256" key="1">
    <source>
        <dbReference type="SAM" id="Phobius"/>
    </source>
</evidence>